<dbReference type="GO" id="GO:0006897">
    <property type="term" value="P:endocytosis"/>
    <property type="evidence" value="ECO:0007669"/>
    <property type="project" value="TreeGrafter"/>
</dbReference>
<feature type="transmembrane region" description="Helical" evidence="2">
    <location>
        <begin position="57"/>
        <end position="76"/>
    </location>
</feature>
<dbReference type="Proteomes" id="UP000188533">
    <property type="component" value="Unassembled WGS sequence"/>
</dbReference>
<dbReference type="GO" id="GO:0051666">
    <property type="term" value="P:actin cortical patch localization"/>
    <property type="evidence" value="ECO:0007669"/>
    <property type="project" value="TreeGrafter"/>
</dbReference>
<dbReference type="EMBL" id="BDGU01000159">
    <property type="protein sequence ID" value="GAW03835.1"/>
    <property type="molecule type" value="Genomic_DNA"/>
</dbReference>
<proteinExistence type="predicted"/>
<feature type="compositionally biased region" description="Polar residues" evidence="1">
    <location>
        <begin position="1378"/>
        <end position="1399"/>
    </location>
</feature>
<keyword evidence="2" id="KW-0472">Membrane</keyword>
<feature type="transmembrane region" description="Helical" evidence="2">
    <location>
        <begin position="123"/>
        <end position="148"/>
    </location>
</feature>
<organism evidence="4 5">
    <name type="scientific">Lentinula edodes</name>
    <name type="common">Shiitake mushroom</name>
    <name type="synonym">Lentinus edodes</name>
    <dbReference type="NCBI Taxonomy" id="5353"/>
    <lineage>
        <taxon>Eukaryota</taxon>
        <taxon>Fungi</taxon>
        <taxon>Dikarya</taxon>
        <taxon>Basidiomycota</taxon>
        <taxon>Agaricomycotina</taxon>
        <taxon>Agaricomycetes</taxon>
        <taxon>Agaricomycetidae</taxon>
        <taxon>Agaricales</taxon>
        <taxon>Marasmiineae</taxon>
        <taxon>Omphalotaceae</taxon>
        <taxon>Lentinula</taxon>
    </lineage>
</organism>
<protein>
    <recommendedName>
        <fullName evidence="3">SPIN90/Ldb17 leucine-rich domain-containing protein</fullName>
    </recommendedName>
</protein>
<evidence type="ECO:0000259" key="3">
    <source>
        <dbReference type="Pfam" id="PF09431"/>
    </source>
</evidence>
<feature type="compositionally biased region" description="Low complexity" evidence="1">
    <location>
        <begin position="1423"/>
        <end position="1432"/>
    </location>
</feature>
<feature type="compositionally biased region" description="Low complexity" evidence="1">
    <location>
        <begin position="568"/>
        <end position="581"/>
    </location>
</feature>
<dbReference type="InterPro" id="IPR030125">
    <property type="entry name" value="SPIN90/Ldb17"/>
</dbReference>
<feature type="transmembrane region" description="Helical" evidence="2">
    <location>
        <begin position="26"/>
        <end position="45"/>
    </location>
</feature>
<feature type="compositionally biased region" description="Polar residues" evidence="1">
    <location>
        <begin position="1213"/>
        <end position="1222"/>
    </location>
</feature>
<feature type="region of interest" description="Disordered" evidence="1">
    <location>
        <begin position="1370"/>
        <end position="1455"/>
    </location>
</feature>
<keyword evidence="2" id="KW-1133">Transmembrane helix</keyword>
<feature type="region of interest" description="Disordered" evidence="1">
    <location>
        <begin position="1267"/>
        <end position="1357"/>
    </location>
</feature>
<name>A0A1Q3E9B8_LENED</name>
<comment type="caution">
    <text evidence="4">The sequence shown here is derived from an EMBL/GenBank/DDBJ whole genome shotgun (WGS) entry which is preliminary data.</text>
</comment>
<sequence length="1455" mass="160234">MGTLCLSQALILRCESLTETESIALFIPTAVEFLFASSLIFRTWDSDRRHIFLTFEGWIYFALALLELLSHIIPAVRDDLAVFKVIDIVIGALSSIPLLLYTIFLCFFTCTEFLDGIPQRLQIFGKFMLIILIPVVIVFNEVASFIGITHRIIGTTVAVGFSNPQNKTLWTIFTDFDLGFITVYQALNFSFAFFRLAKAFLEQQRIESSDTDEALLIKGTGWVTLGIKLGAVESAIGFVPPQFGVVLARRILRFLGRALLIIGLLKGLDVSEDFQQVREEIIAGKRERSFRGSRLRPLISDPRLSTFRQLSPGAIQAASDAFRGKDPPRSFSSPSPAPMVPGERVTIHFNAASGQAPTLEMRFSALDIPSPTEIVESVKVRPASEWLSTAPSRRSSYYANSTMTRHTLNLSMPEMPKLPQAPGGISEFKYASRSRPEQEAIVVHNVFAHTRDVSNFSTNSGFRDSFNSMSHGAGGSLSSKFPGIPPRVTKASQMALQDSFYVVARSASSESKGKENQGAAPASIDPFVDEDTQIGVKLPTPLGTTEHAHQMSIALSTAPTTTKDSLFARPAESSPRPSSYSQFTPNTGQTEDPFKYDVEKRDLEAVGSRNRTRASVVPSELPLVRESSIQSPRKYNESINSYSEESTIERAMRRKISLPSTIHPLSGSDPAPLPGSKPALDLHYWSLSQGMPYRQSKESDSSIAMPAITMEDDLGIVYLVDNAQQFWSELEDILVIPKEAIPTLEQLDLTLKRSLSLCAAYHEQYLQSPFQLEHACNMLLDTELFVFHSERMCDIVTSEAQSNTNPHFQFICFHVLLSFGRRRSDFFRSHKRWQPLLPVLMDHILVEIDSDVEDTYFGLSAGVGSGSGYGGANVPVPIEAKLRSLGVRLLYEMCRVQKLSIQDLRIFDDSFLDYLFDLVEQTRHMQDDTFNYSVIKLIVALNEQFMVASLGDEAGTNGNGANRHYQSSPENKNRVMRVLMRRLGSSQAFGENMIFMLNRAQRTPEDLCMQLLVLKLLYLIFTTKGTEEYFYTNDLCVLVDVFLRELADLDDDSDSLRHTYLRVLHPLLTKTQLRAIPYKRPQILYMLESLIRTSNVRDVNPITMRLVQRCLGGEWCVGLVRQKQVKAAKGVNEDDDKDSELSWNVADTTVTTHTTNKVNGARSHLGVGSSLSTTVGAPTNISTTSSAPSSAPRTLKSSKSMEFKKSRSGGVTEHSNYNNPSTGVPDEIPALPRSPRSPLYFESVRRGSNASNASFSSANSGTSLHVVASAAAPSEPPRSRLHPPPPPPINIVSPPPSSTTTSSQPPLSSSHSGPIPRQPRRQGTANSAHVEGAFADPNSTHHHHHNHHSQHGGLGQSLNSTLVLSSLSGMSLTTSPTRGNFSSKPKSSSDINILPSQPQEQKERRSAPPPPIQTKRRKPPAIPVGRSPAGSVSPGGSGVTFTAIKSSGASSPLGR</sequence>
<keyword evidence="5" id="KW-1185">Reference proteome</keyword>
<evidence type="ECO:0000256" key="2">
    <source>
        <dbReference type="SAM" id="Phobius"/>
    </source>
</evidence>
<dbReference type="InterPro" id="IPR018556">
    <property type="entry name" value="SPIN90/Ldb17_LRD"/>
</dbReference>
<evidence type="ECO:0000256" key="1">
    <source>
        <dbReference type="SAM" id="MobiDB-lite"/>
    </source>
</evidence>
<feature type="compositionally biased region" description="Basic residues" evidence="1">
    <location>
        <begin position="1340"/>
        <end position="1350"/>
    </location>
</feature>
<feature type="region of interest" description="Disordered" evidence="1">
    <location>
        <begin position="1157"/>
        <end position="1234"/>
    </location>
</feature>
<dbReference type="STRING" id="5353.A0A1Q3E9B8"/>
<dbReference type="PANTHER" id="PTHR13357">
    <property type="entry name" value="SH3 ADAPTER PROTEIN SPIN90 NCK INTERACTING PROTEIN WITH SH3 DOMAIN"/>
    <property type="match status" value="1"/>
</dbReference>
<feature type="compositionally biased region" description="Polar residues" evidence="1">
    <location>
        <begin position="1443"/>
        <end position="1455"/>
    </location>
</feature>
<dbReference type="GO" id="GO:0071933">
    <property type="term" value="F:Arp2/3 complex binding"/>
    <property type="evidence" value="ECO:0007669"/>
    <property type="project" value="TreeGrafter"/>
</dbReference>
<feature type="compositionally biased region" description="Pro residues" evidence="1">
    <location>
        <begin position="1282"/>
        <end position="1297"/>
    </location>
</feature>
<feature type="compositionally biased region" description="Low complexity" evidence="1">
    <location>
        <begin position="1298"/>
        <end position="1314"/>
    </location>
</feature>
<feature type="compositionally biased region" description="Low complexity" evidence="1">
    <location>
        <begin position="1177"/>
        <end position="1192"/>
    </location>
</feature>
<feature type="region of interest" description="Disordered" evidence="1">
    <location>
        <begin position="567"/>
        <end position="593"/>
    </location>
</feature>
<dbReference type="GO" id="GO:0000147">
    <property type="term" value="P:actin cortical patch assembly"/>
    <property type="evidence" value="ECO:0007669"/>
    <property type="project" value="TreeGrafter"/>
</dbReference>
<evidence type="ECO:0000313" key="4">
    <source>
        <dbReference type="EMBL" id="GAW03835.1"/>
    </source>
</evidence>
<dbReference type="PANTHER" id="PTHR13357:SF1">
    <property type="entry name" value="NCK-INTERACTING PROTEIN WITH SH3 DOMAIN"/>
    <property type="match status" value="1"/>
</dbReference>
<evidence type="ECO:0000313" key="5">
    <source>
        <dbReference type="Proteomes" id="UP000188533"/>
    </source>
</evidence>
<gene>
    <name evidence="4" type="ORF">LENED_005587</name>
</gene>
<reference evidence="4 5" key="1">
    <citation type="submission" date="2016-08" db="EMBL/GenBank/DDBJ databases">
        <authorList>
            <consortium name="Lentinula edodes genome sequencing consortium"/>
            <person name="Sakamoto Y."/>
            <person name="Nakade K."/>
            <person name="Sato S."/>
            <person name="Yoshida Y."/>
            <person name="Miyazaki K."/>
            <person name="Natsume S."/>
            <person name="Konno N."/>
        </authorList>
    </citation>
    <scope>NUCLEOTIDE SEQUENCE [LARGE SCALE GENOMIC DNA]</scope>
    <source>
        <strain evidence="4 5">NBRC 111202</strain>
    </source>
</reference>
<accession>A0A1Q3E9B8</accession>
<feature type="region of interest" description="Disordered" evidence="1">
    <location>
        <begin position="320"/>
        <end position="339"/>
    </location>
</feature>
<dbReference type="GO" id="GO:0030479">
    <property type="term" value="C:actin cortical patch"/>
    <property type="evidence" value="ECO:0007669"/>
    <property type="project" value="TreeGrafter"/>
</dbReference>
<keyword evidence="2" id="KW-0812">Transmembrane</keyword>
<dbReference type="Pfam" id="PF09431">
    <property type="entry name" value="SPIN90_LRD"/>
    <property type="match status" value="1"/>
</dbReference>
<feature type="domain" description="SPIN90/Ldb17 leucine-rich" evidence="3">
    <location>
        <begin position="927"/>
        <end position="1083"/>
    </location>
</feature>
<reference evidence="4 5" key="2">
    <citation type="submission" date="2017-02" db="EMBL/GenBank/DDBJ databases">
        <title>A genome survey and senescence transcriptome analysis in Lentinula edodes.</title>
        <authorList>
            <person name="Sakamoto Y."/>
            <person name="Nakade K."/>
            <person name="Sato S."/>
            <person name="Yoshida Y."/>
            <person name="Miyazaki K."/>
            <person name="Natsume S."/>
            <person name="Konno N."/>
        </authorList>
    </citation>
    <scope>NUCLEOTIDE SEQUENCE [LARGE SCALE GENOMIC DNA]</scope>
    <source>
        <strain evidence="4 5">NBRC 111202</strain>
    </source>
</reference>
<feature type="transmembrane region" description="Helical" evidence="2">
    <location>
        <begin position="88"/>
        <end position="111"/>
    </location>
</feature>